<reference evidence="5" key="3">
    <citation type="submission" date="2019-06" db="EMBL/GenBank/DDBJ databases">
        <title>Co-occurence of chitin degradation, pigmentation and bioactivity in marine Pseudoalteromonas.</title>
        <authorList>
            <person name="Sonnenschein E.C."/>
            <person name="Bech P.K."/>
        </authorList>
    </citation>
    <scope>NUCLEOTIDE SEQUENCE [LARGE SCALE GENOMIC DNA]</scope>
    <source>
        <strain evidence="5">S2897</strain>
    </source>
</reference>
<sequence>MQFPDDDTGHMLQQIHDEGVDLTGFHTLDFFILFEKQEHAISYQEALKSSELSADSQLGTCPDTGVFEVKVSIKMVPQHDVIMDTEAYLESLADKHNGYGDGWGLMA</sequence>
<evidence type="ECO:0000259" key="1">
    <source>
        <dbReference type="Pfam" id="PF06877"/>
    </source>
</evidence>
<name>A0A0F4PL54_9GAMM</name>
<evidence type="ECO:0000313" key="3">
    <source>
        <dbReference type="EMBL" id="TMP85596.1"/>
    </source>
</evidence>
<dbReference type="EMBL" id="JXXZ01000019">
    <property type="protein sequence ID" value="KJY96132.1"/>
    <property type="molecule type" value="Genomic_DNA"/>
</dbReference>
<dbReference type="InterPro" id="IPR009671">
    <property type="entry name" value="RraB_dom"/>
</dbReference>
<evidence type="ECO:0000313" key="2">
    <source>
        <dbReference type="EMBL" id="KJY96132.1"/>
    </source>
</evidence>
<proteinExistence type="predicted"/>
<accession>A0A0F4PL54</accession>
<reference evidence="2 4" key="1">
    <citation type="journal article" date="2015" name="BMC Genomics">
        <title>Genome mining reveals unlocked bioactive potential of marine Gram-negative bacteria.</title>
        <authorList>
            <person name="Machado H."/>
            <person name="Sonnenschein E.C."/>
            <person name="Melchiorsen J."/>
            <person name="Gram L."/>
        </authorList>
    </citation>
    <scope>NUCLEOTIDE SEQUENCE [LARGE SCALE GENOMIC DNA]</scope>
    <source>
        <strain evidence="2 4">S3137</strain>
    </source>
</reference>
<dbReference type="OrthoDB" id="5769880at2"/>
<protein>
    <submittedName>
        <fullName evidence="3">Ribonuclease E inhibitor RraB</fullName>
    </submittedName>
</protein>
<reference evidence="3 5" key="2">
    <citation type="submission" date="2017-12" db="EMBL/GenBank/DDBJ databases">
        <authorList>
            <person name="Paulsen S."/>
            <person name="Gram L.K."/>
        </authorList>
    </citation>
    <scope>NUCLEOTIDE SEQUENCE [LARGE SCALE GENOMIC DNA]</scope>
    <source>
        <strain evidence="3 5">S2897</strain>
    </source>
</reference>
<dbReference type="GeneID" id="58230281"/>
<dbReference type="PATRIC" id="fig|151081.8.peg.3259"/>
<comment type="caution">
    <text evidence="2">The sequence shown here is derived from an EMBL/GenBank/DDBJ whole genome shotgun (WGS) entry which is preliminary data.</text>
</comment>
<dbReference type="eggNOG" id="ENOG5033MBQ">
    <property type="taxonomic scope" value="Bacteria"/>
</dbReference>
<dbReference type="Proteomes" id="UP000033664">
    <property type="component" value="Unassembled WGS sequence"/>
</dbReference>
<dbReference type="SUPFAM" id="SSF89946">
    <property type="entry name" value="Hypothetical protein VC0424"/>
    <property type="match status" value="1"/>
</dbReference>
<organism evidence="2 4">
    <name type="scientific">Pseudoalteromonas ruthenica</name>
    <dbReference type="NCBI Taxonomy" id="151081"/>
    <lineage>
        <taxon>Bacteria</taxon>
        <taxon>Pseudomonadati</taxon>
        <taxon>Pseudomonadota</taxon>
        <taxon>Gammaproteobacteria</taxon>
        <taxon>Alteromonadales</taxon>
        <taxon>Pseudoalteromonadaceae</taxon>
        <taxon>Pseudoalteromonas</taxon>
    </lineage>
</organism>
<evidence type="ECO:0000313" key="5">
    <source>
        <dbReference type="Proteomes" id="UP000305874"/>
    </source>
</evidence>
<gene>
    <name evidence="3" type="ORF">CWC05_17545</name>
    <name evidence="2" type="ORF">TW72_17440</name>
</gene>
<dbReference type="AlphaFoldDB" id="A0A0F4PL54"/>
<dbReference type="InterPro" id="IPR036701">
    <property type="entry name" value="RraB-like_sf"/>
</dbReference>
<evidence type="ECO:0000313" key="4">
    <source>
        <dbReference type="Proteomes" id="UP000033664"/>
    </source>
</evidence>
<dbReference type="Proteomes" id="UP000305874">
    <property type="component" value="Unassembled WGS sequence"/>
</dbReference>
<dbReference type="Pfam" id="PF06877">
    <property type="entry name" value="RraB"/>
    <property type="match status" value="1"/>
</dbReference>
<dbReference type="Gene3D" id="3.30.70.970">
    <property type="entry name" value="RraB-like"/>
    <property type="match status" value="1"/>
</dbReference>
<feature type="domain" description="Regulator of ribonuclease activity B" evidence="1">
    <location>
        <begin position="6"/>
        <end position="104"/>
    </location>
</feature>
<dbReference type="EMBL" id="PNCG01000022">
    <property type="protein sequence ID" value="TMP85596.1"/>
    <property type="molecule type" value="Genomic_DNA"/>
</dbReference>
<dbReference type="RefSeq" id="WP_045980333.1">
    <property type="nucleotide sequence ID" value="NZ_CP023396.1"/>
</dbReference>
<reference evidence="3" key="4">
    <citation type="submission" date="2019-09" db="EMBL/GenBank/DDBJ databases">
        <title>Co-occurence of chitin degradation, pigmentation and bioactivity in marine Pseudoalteromonas.</title>
        <authorList>
            <person name="Sonnenschein E.C."/>
            <person name="Bech P.K."/>
        </authorList>
    </citation>
    <scope>NUCLEOTIDE SEQUENCE</scope>
    <source>
        <strain evidence="3">S2897</strain>
    </source>
</reference>
<keyword evidence="4" id="KW-1185">Reference proteome</keyword>
<dbReference type="STRING" id="151081.TW72_17440"/>